<dbReference type="SUPFAM" id="SSF51735">
    <property type="entry name" value="NAD(P)-binding Rossmann-fold domains"/>
    <property type="match status" value="1"/>
</dbReference>
<name>A0ABW1IL54_9BACL</name>
<sequence length="444" mass="49109">MNILVMGMGYVGITTALMLAESGWTVTGYDVDERKISSLKQGVVPFFEPGLDALLSQHLNSGQLHVTSSVKSAIKQNQVIFLCVGTPSLDDGSPDLKYIHSAAESIARYMQEYKLIVVKSTVPIGTNGRLTEWIASHQISAVPFDVVSNPEFLREGSALYDSLHPDRIVIGTDHKCAARQMRTIYNAINAPILITEPKTAEMIKYASNAFLATKISYMNELARLCDTLQIHIDDVAKGMGMDHRIGAHFLKAGIGYGGSCFPKDINALLNTASGHQHRLTILEQVVQVNNTQHAFYLDKWEEIVGGFRNKNVAVFGLSFKPDTDDLRESPSLSMISSLISKRASVKVHDPVAKLPAQLSSSPVEQCDSIDEAVTGADAIILCTDWNHYKYADWSRIHSLMKHPFLFDGKNALNRREMEVAGFHYFGIGQPYETHKLTSRSQLLP</sequence>
<comment type="similarity">
    <text evidence="2 7">Belongs to the UDP-glucose/GDP-mannose dehydrogenase family.</text>
</comment>
<dbReference type="Pfam" id="PF00984">
    <property type="entry name" value="UDPG_MGDP_dh"/>
    <property type="match status" value="1"/>
</dbReference>
<keyword evidence="4 7" id="KW-0560">Oxidoreductase</keyword>
<dbReference type="InterPro" id="IPR001732">
    <property type="entry name" value="UDP-Glc/GDP-Man_DH_N"/>
</dbReference>
<dbReference type="Proteomes" id="UP001596250">
    <property type="component" value="Unassembled WGS sequence"/>
</dbReference>
<dbReference type="InterPro" id="IPR036291">
    <property type="entry name" value="NAD(P)-bd_dom_sf"/>
</dbReference>
<dbReference type="NCBIfam" id="TIGR03026">
    <property type="entry name" value="NDP-sugDHase"/>
    <property type="match status" value="1"/>
</dbReference>
<evidence type="ECO:0000256" key="4">
    <source>
        <dbReference type="ARBA" id="ARBA00023002"/>
    </source>
</evidence>
<evidence type="ECO:0000256" key="1">
    <source>
        <dbReference type="ARBA" id="ARBA00004701"/>
    </source>
</evidence>
<dbReference type="Gene3D" id="3.40.50.720">
    <property type="entry name" value="NAD(P)-binding Rossmann-like Domain"/>
    <property type="match status" value="2"/>
</dbReference>
<proteinExistence type="inferred from homology"/>
<dbReference type="InterPro" id="IPR014027">
    <property type="entry name" value="UDP-Glc/GDP-Man_DH_C"/>
</dbReference>
<dbReference type="Pfam" id="PF03720">
    <property type="entry name" value="UDPG_MGDP_dh_C"/>
    <property type="match status" value="1"/>
</dbReference>
<dbReference type="InterPro" id="IPR036220">
    <property type="entry name" value="UDP-Glc/GDP-Man_DH_C_sf"/>
</dbReference>
<dbReference type="InterPro" id="IPR008927">
    <property type="entry name" value="6-PGluconate_DH-like_C_sf"/>
</dbReference>
<dbReference type="SUPFAM" id="SSF52413">
    <property type="entry name" value="UDP-glucose/GDP-mannose dehydrogenase C-terminal domain"/>
    <property type="match status" value="1"/>
</dbReference>
<dbReference type="SMART" id="SM00984">
    <property type="entry name" value="UDPG_MGDP_dh_C"/>
    <property type="match status" value="1"/>
</dbReference>
<evidence type="ECO:0000256" key="3">
    <source>
        <dbReference type="ARBA" id="ARBA00012954"/>
    </source>
</evidence>
<dbReference type="SUPFAM" id="SSF48179">
    <property type="entry name" value="6-phosphogluconate dehydrogenase C-terminal domain-like"/>
    <property type="match status" value="1"/>
</dbReference>
<accession>A0ABW1IL54</accession>
<dbReference type="PIRSF" id="PIRSF000124">
    <property type="entry name" value="UDPglc_GDPman_dh"/>
    <property type="match status" value="1"/>
</dbReference>
<dbReference type="InterPro" id="IPR014026">
    <property type="entry name" value="UDP-Glc/GDP-Man_DH_dimer"/>
</dbReference>
<dbReference type="EMBL" id="JBHSQV010000031">
    <property type="protein sequence ID" value="MFC5985734.1"/>
    <property type="molecule type" value="Genomic_DNA"/>
</dbReference>
<evidence type="ECO:0000256" key="6">
    <source>
        <dbReference type="ARBA" id="ARBA00047473"/>
    </source>
</evidence>
<evidence type="ECO:0000256" key="7">
    <source>
        <dbReference type="PIRNR" id="PIRNR000124"/>
    </source>
</evidence>
<evidence type="ECO:0000313" key="10">
    <source>
        <dbReference type="Proteomes" id="UP001596250"/>
    </source>
</evidence>
<comment type="caution">
    <text evidence="9">The sequence shown here is derived from an EMBL/GenBank/DDBJ whole genome shotgun (WGS) entry which is preliminary data.</text>
</comment>
<organism evidence="9 10">
    <name type="scientific">Marinicrinis lubricantis</name>
    <dbReference type="NCBI Taxonomy" id="2086470"/>
    <lineage>
        <taxon>Bacteria</taxon>
        <taxon>Bacillati</taxon>
        <taxon>Bacillota</taxon>
        <taxon>Bacilli</taxon>
        <taxon>Bacillales</taxon>
        <taxon>Paenibacillaceae</taxon>
    </lineage>
</organism>
<protein>
    <recommendedName>
        <fullName evidence="3 7">UDP-glucose 6-dehydrogenase</fullName>
        <ecNumber evidence="3 7">1.1.1.22</ecNumber>
    </recommendedName>
</protein>
<evidence type="ECO:0000313" key="9">
    <source>
        <dbReference type="EMBL" id="MFC5985734.1"/>
    </source>
</evidence>
<feature type="domain" description="UDP-glucose/GDP-mannose dehydrogenase C-terminal" evidence="8">
    <location>
        <begin position="313"/>
        <end position="414"/>
    </location>
</feature>
<comment type="catalytic activity">
    <reaction evidence="6 7">
        <text>UDP-alpha-D-glucose + 2 NAD(+) + H2O = UDP-alpha-D-glucuronate + 2 NADH + 3 H(+)</text>
        <dbReference type="Rhea" id="RHEA:23596"/>
        <dbReference type="ChEBI" id="CHEBI:15377"/>
        <dbReference type="ChEBI" id="CHEBI:15378"/>
        <dbReference type="ChEBI" id="CHEBI:57540"/>
        <dbReference type="ChEBI" id="CHEBI:57945"/>
        <dbReference type="ChEBI" id="CHEBI:58052"/>
        <dbReference type="ChEBI" id="CHEBI:58885"/>
        <dbReference type="EC" id="1.1.1.22"/>
    </reaction>
</comment>
<dbReference type="Pfam" id="PF03721">
    <property type="entry name" value="UDPG_MGDP_dh_N"/>
    <property type="match status" value="1"/>
</dbReference>
<dbReference type="PIRSF" id="PIRSF500134">
    <property type="entry name" value="UDPglc_DH_bac"/>
    <property type="match status" value="1"/>
</dbReference>
<keyword evidence="5 7" id="KW-0520">NAD</keyword>
<keyword evidence="10" id="KW-1185">Reference proteome</keyword>
<dbReference type="InterPro" id="IPR017476">
    <property type="entry name" value="UDP-Glc/GDP-Man"/>
</dbReference>
<evidence type="ECO:0000259" key="8">
    <source>
        <dbReference type="SMART" id="SM00984"/>
    </source>
</evidence>
<dbReference type="GO" id="GO:0016491">
    <property type="term" value="F:oxidoreductase activity"/>
    <property type="evidence" value="ECO:0007669"/>
    <property type="project" value="UniProtKB-KW"/>
</dbReference>
<gene>
    <name evidence="9" type="ORF">ACFPXP_04740</name>
</gene>
<dbReference type="Gene3D" id="1.20.5.100">
    <property type="entry name" value="Cytochrome c1, transmembrane anchor, C-terminal"/>
    <property type="match status" value="1"/>
</dbReference>
<dbReference type="PANTHER" id="PTHR43750">
    <property type="entry name" value="UDP-GLUCOSE 6-DEHYDROGENASE TUAD"/>
    <property type="match status" value="1"/>
</dbReference>
<reference evidence="10" key="1">
    <citation type="journal article" date="2019" name="Int. J. Syst. Evol. Microbiol.">
        <title>The Global Catalogue of Microorganisms (GCM) 10K type strain sequencing project: providing services to taxonomists for standard genome sequencing and annotation.</title>
        <authorList>
            <consortium name="The Broad Institute Genomics Platform"/>
            <consortium name="The Broad Institute Genome Sequencing Center for Infectious Disease"/>
            <person name="Wu L."/>
            <person name="Ma J."/>
        </authorList>
    </citation>
    <scope>NUCLEOTIDE SEQUENCE [LARGE SCALE GENOMIC DNA]</scope>
    <source>
        <strain evidence="10">CCM 8749</strain>
    </source>
</reference>
<dbReference type="InterPro" id="IPR028357">
    <property type="entry name" value="UDPglc_DH_bac"/>
</dbReference>
<evidence type="ECO:0000256" key="2">
    <source>
        <dbReference type="ARBA" id="ARBA00006601"/>
    </source>
</evidence>
<dbReference type="EC" id="1.1.1.22" evidence="3 7"/>
<dbReference type="PANTHER" id="PTHR43750:SF3">
    <property type="entry name" value="UDP-GLUCOSE 6-DEHYDROGENASE TUAD"/>
    <property type="match status" value="1"/>
</dbReference>
<evidence type="ECO:0000256" key="5">
    <source>
        <dbReference type="ARBA" id="ARBA00023027"/>
    </source>
</evidence>
<comment type="pathway">
    <text evidence="1">Nucleotide-sugar biosynthesis; UDP-alpha-D-glucuronate biosynthesis; UDP-alpha-D-glucuronate from UDP-alpha-D-glucose: step 1/1.</text>
</comment>
<dbReference type="RefSeq" id="WP_379892872.1">
    <property type="nucleotide sequence ID" value="NZ_CBCSCT010000023.1"/>
</dbReference>